<gene>
    <name evidence="2" type="ORF">MERR_LOCUS4817</name>
</gene>
<proteinExistence type="predicted"/>
<comment type="caution">
    <text evidence="2">The sequence shown here is derived from an EMBL/GenBank/DDBJ whole genome shotgun (WGS) entry which is preliminary data.</text>
</comment>
<dbReference type="PANTHER" id="PTHR46890">
    <property type="entry name" value="NON-LTR RETROLELEMENT REVERSE TRANSCRIPTASE-LIKE PROTEIN-RELATED"/>
    <property type="match status" value="1"/>
</dbReference>
<dbReference type="InterPro" id="IPR043502">
    <property type="entry name" value="DNA/RNA_pol_sf"/>
</dbReference>
<dbReference type="PANTHER" id="PTHR46890:SF48">
    <property type="entry name" value="RNA-DIRECTED DNA POLYMERASE"/>
    <property type="match status" value="1"/>
</dbReference>
<evidence type="ECO:0000259" key="1">
    <source>
        <dbReference type="Pfam" id="PF00078"/>
    </source>
</evidence>
<dbReference type="InterPro" id="IPR036691">
    <property type="entry name" value="Endo/exonu/phosph_ase_sf"/>
</dbReference>
<evidence type="ECO:0000313" key="2">
    <source>
        <dbReference type="EMBL" id="CAA7017582.1"/>
    </source>
</evidence>
<dbReference type="SUPFAM" id="SSF56672">
    <property type="entry name" value="DNA/RNA polymerases"/>
    <property type="match status" value="1"/>
</dbReference>
<accession>A0A6D2HNF2</accession>
<dbReference type="Gene3D" id="3.60.10.10">
    <property type="entry name" value="Endonuclease/exonuclease/phosphatase"/>
    <property type="match status" value="1"/>
</dbReference>
<protein>
    <recommendedName>
        <fullName evidence="1">Reverse transcriptase domain-containing protein</fullName>
    </recommendedName>
</protein>
<sequence length="496" mass="56110">MFTYTAIYASNLSGERTDLWVVLLNICHTYSLHSSPWMIGGDFNQIVSPTEHSNLAIFAPNSNMLEFRDCLTQLGVFDLRYQGPLHTWSNRQPDSPVAKKLDRLLINCHLLALFPNCYAYFLPPLMSHHNPCLVDLAHKLPKAGTRPFKFFNYLTRHPDFLPLVQALQAPSQQLFDQERTLHDHTNFLRNIEESYFKQKSRINWLKEGDQNTMYFQRIAQTRGSFNSVRSFTLPSGDILVDPLEMSSHAINHFKSILGPVFLPPISLRSPPSWFQDLCPYRCPPERRSAMISVPTSGEITKVLFKLNPNKSSGPDGLTSGFYKAAWNVLGNEVTSSIAHFFSSSFMPASTNFTIFTLVPKFPGASKISDYRPISCLNTLYKVVSRLLVSRLKPILPDLIVPNQTAFVKDRLLVENTVLAGELVNGYHKTKGPKKITIKVDIAKHFDSVSWSFSSTAWRGFLFLHNTFTGCDPVSAQQISQLVITEWSKVISKGKEA</sequence>
<dbReference type="InterPro" id="IPR000477">
    <property type="entry name" value="RT_dom"/>
</dbReference>
<dbReference type="Proteomes" id="UP000467841">
    <property type="component" value="Unassembled WGS sequence"/>
</dbReference>
<organism evidence="2 3">
    <name type="scientific">Microthlaspi erraticum</name>
    <dbReference type="NCBI Taxonomy" id="1685480"/>
    <lineage>
        <taxon>Eukaryota</taxon>
        <taxon>Viridiplantae</taxon>
        <taxon>Streptophyta</taxon>
        <taxon>Embryophyta</taxon>
        <taxon>Tracheophyta</taxon>
        <taxon>Spermatophyta</taxon>
        <taxon>Magnoliopsida</taxon>
        <taxon>eudicotyledons</taxon>
        <taxon>Gunneridae</taxon>
        <taxon>Pentapetalae</taxon>
        <taxon>rosids</taxon>
        <taxon>malvids</taxon>
        <taxon>Brassicales</taxon>
        <taxon>Brassicaceae</taxon>
        <taxon>Coluteocarpeae</taxon>
        <taxon>Microthlaspi</taxon>
    </lineage>
</organism>
<evidence type="ECO:0000313" key="3">
    <source>
        <dbReference type="Proteomes" id="UP000467841"/>
    </source>
</evidence>
<name>A0A6D2HNF2_9BRAS</name>
<dbReference type="AlphaFoldDB" id="A0A6D2HNF2"/>
<keyword evidence="3" id="KW-1185">Reference proteome</keyword>
<dbReference type="InterPro" id="IPR052343">
    <property type="entry name" value="Retrotransposon-Effector_Assoc"/>
</dbReference>
<dbReference type="EMBL" id="CACVBM020000333">
    <property type="protein sequence ID" value="CAA7017582.1"/>
    <property type="molecule type" value="Genomic_DNA"/>
</dbReference>
<dbReference type="Pfam" id="PF00078">
    <property type="entry name" value="RVT_1"/>
    <property type="match status" value="1"/>
</dbReference>
<feature type="domain" description="Reverse transcriptase" evidence="1">
    <location>
        <begin position="367"/>
        <end position="460"/>
    </location>
</feature>
<dbReference type="SUPFAM" id="SSF56219">
    <property type="entry name" value="DNase I-like"/>
    <property type="match status" value="1"/>
</dbReference>
<dbReference type="OrthoDB" id="1085116at2759"/>
<reference evidence="2" key="1">
    <citation type="submission" date="2020-01" db="EMBL/GenBank/DDBJ databases">
        <authorList>
            <person name="Mishra B."/>
        </authorList>
    </citation>
    <scope>NUCLEOTIDE SEQUENCE [LARGE SCALE GENOMIC DNA]</scope>
</reference>